<comment type="caution">
    <text evidence="1">The sequence shown here is derived from an EMBL/GenBank/DDBJ whole genome shotgun (WGS) entry which is preliminary data.</text>
</comment>
<accession>X1TLE6</accession>
<protein>
    <submittedName>
        <fullName evidence="1">Uncharacterized protein</fullName>
    </submittedName>
</protein>
<feature type="non-terminal residue" evidence="1">
    <location>
        <position position="1"/>
    </location>
</feature>
<gene>
    <name evidence="1" type="ORF">S12H4_35901</name>
</gene>
<organism evidence="1">
    <name type="scientific">marine sediment metagenome</name>
    <dbReference type="NCBI Taxonomy" id="412755"/>
    <lineage>
        <taxon>unclassified sequences</taxon>
        <taxon>metagenomes</taxon>
        <taxon>ecological metagenomes</taxon>
    </lineage>
</organism>
<evidence type="ECO:0000313" key="1">
    <source>
        <dbReference type="EMBL" id="GAI88395.1"/>
    </source>
</evidence>
<dbReference type="EMBL" id="BARW01021369">
    <property type="protein sequence ID" value="GAI88395.1"/>
    <property type="molecule type" value="Genomic_DNA"/>
</dbReference>
<dbReference type="AlphaFoldDB" id="X1TLE6"/>
<dbReference type="Gene3D" id="3.40.50.300">
    <property type="entry name" value="P-loop containing nucleotide triphosphate hydrolases"/>
    <property type="match status" value="1"/>
</dbReference>
<reference evidence="1" key="1">
    <citation type="journal article" date="2014" name="Front. Microbiol.">
        <title>High frequency of phylogenetically diverse reductive dehalogenase-homologous genes in deep subseafloor sedimentary metagenomes.</title>
        <authorList>
            <person name="Kawai M."/>
            <person name="Futagami T."/>
            <person name="Toyoda A."/>
            <person name="Takaki Y."/>
            <person name="Nishi S."/>
            <person name="Hori S."/>
            <person name="Arai W."/>
            <person name="Tsubouchi T."/>
            <person name="Morono Y."/>
            <person name="Uchiyama I."/>
            <person name="Ito T."/>
            <person name="Fujiyama A."/>
            <person name="Inagaki F."/>
            <person name="Takami H."/>
        </authorList>
    </citation>
    <scope>NUCLEOTIDE SEQUENCE</scope>
    <source>
        <strain evidence="1">Expedition CK06-06</strain>
    </source>
</reference>
<name>X1TLE6_9ZZZZ</name>
<proteinExistence type="predicted"/>
<dbReference type="InterPro" id="IPR027417">
    <property type="entry name" value="P-loop_NTPase"/>
</dbReference>
<sequence>LNALAEENDMAIIVISHLNKDEAKKLIYRTTGSQSYVNMARAAWAIAEDEETEDRRFLMPVKQNLSKKAPAFAFSITDGQGIVFEKEPVKMVADEVFGTEDQKYERSQLDEAKTFLLDVLELGSARASEIFKEAHQAGISQRTLERAKYALNVISYKTFENNASFWIWKQKK</sequence>